<feature type="domain" description="4'-phosphopantetheinyl transferase" evidence="4">
    <location>
        <begin position="106"/>
        <end position="187"/>
    </location>
</feature>
<evidence type="ECO:0000259" key="5">
    <source>
        <dbReference type="Pfam" id="PF17837"/>
    </source>
</evidence>
<feature type="binding site" evidence="2">
    <location>
        <position position="155"/>
    </location>
    <ligand>
        <name>CoA</name>
        <dbReference type="ChEBI" id="CHEBI:57287"/>
    </ligand>
</feature>
<accession>A0AB39Q545</accession>
<protein>
    <submittedName>
        <fullName evidence="6">4'-phosphopantetheinyl transferase</fullName>
    </submittedName>
</protein>
<dbReference type="InterPro" id="IPR008278">
    <property type="entry name" value="4-PPantetheinyl_Trfase_dom"/>
</dbReference>
<feature type="binding site" evidence="2">
    <location>
        <begin position="88"/>
        <end position="89"/>
    </location>
    <ligand>
        <name>CoA</name>
        <dbReference type="ChEBI" id="CHEBI:57287"/>
    </ligand>
</feature>
<feature type="binding site" evidence="2">
    <location>
        <position position="43"/>
    </location>
    <ligand>
        <name>CoA</name>
        <dbReference type="ChEBI" id="CHEBI:57287"/>
    </ligand>
</feature>
<dbReference type="GO" id="GO:0000287">
    <property type="term" value="F:magnesium ion binding"/>
    <property type="evidence" value="ECO:0007669"/>
    <property type="project" value="InterPro"/>
</dbReference>
<dbReference type="Gene3D" id="3.90.470.20">
    <property type="entry name" value="4'-phosphopantetheinyl transferase domain"/>
    <property type="match status" value="1"/>
</dbReference>
<dbReference type="SUPFAM" id="SSF56214">
    <property type="entry name" value="4'-phosphopantetheinyl transferase"/>
    <property type="match status" value="1"/>
</dbReference>
<keyword evidence="1 6" id="KW-0808">Transferase</keyword>
<feature type="binding site" evidence="3">
    <location>
        <position position="112"/>
    </location>
    <ligand>
        <name>Mg(2+)</name>
        <dbReference type="ChEBI" id="CHEBI:18420"/>
    </ligand>
</feature>
<feature type="binding site" evidence="2">
    <location>
        <position position="169"/>
    </location>
    <ligand>
        <name>CoA</name>
        <dbReference type="ChEBI" id="CHEBI:57287"/>
    </ligand>
</feature>
<dbReference type="PANTHER" id="PTHR38096:SF1">
    <property type="entry name" value="ENTEROBACTIN SYNTHASE COMPONENT D"/>
    <property type="match status" value="1"/>
</dbReference>
<feature type="binding site" evidence="2">
    <location>
        <position position="110"/>
    </location>
    <ligand>
        <name>CoA</name>
        <dbReference type="ChEBI" id="CHEBI:57287"/>
    </ligand>
</feature>
<name>A0AB39Q545_9ACTN</name>
<dbReference type="GO" id="GO:0009239">
    <property type="term" value="P:enterobactin biosynthetic process"/>
    <property type="evidence" value="ECO:0007669"/>
    <property type="project" value="InterPro"/>
</dbReference>
<organism evidence="6">
    <name type="scientific">Streptomyces sp. R28</name>
    <dbReference type="NCBI Taxonomy" id="3238628"/>
    <lineage>
        <taxon>Bacteria</taxon>
        <taxon>Bacillati</taxon>
        <taxon>Actinomycetota</taxon>
        <taxon>Actinomycetes</taxon>
        <taxon>Kitasatosporales</taxon>
        <taxon>Streptomycetaceae</taxon>
        <taxon>Streptomyces</taxon>
    </lineage>
</organism>
<evidence type="ECO:0000256" key="3">
    <source>
        <dbReference type="PIRSR" id="PIRSR603542-2"/>
    </source>
</evidence>
<feature type="binding site" evidence="2">
    <location>
        <position position="51"/>
    </location>
    <ligand>
        <name>CoA</name>
        <dbReference type="ChEBI" id="CHEBI:57287"/>
    </ligand>
</feature>
<dbReference type="GO" id="GO:0008897">
    <property type="term" value="F:holo-[acyl-carrier-protein] synthase activity"/>
    <property type="evidence" value="ECO:0007669"/>
    <property type="project" value="InterPro"/>
</dbReference>
<feature type="binding site" evidence="3">
    <location>
        <position position="110"/>
    </location>
    <ligand>
        <name>Mg(2+)</name>
        <dbReference type="ChEBI" id="CHEBI:18420"/>
    </ligand>
</feature>
<gene>
    <name evidence="6" type="ORF">AB5J49_35780</name>
</gene>
<dbReference type="Pfam" id="PF17837">
    <property type="entry name" value="4PPT_N"/>
    <property type="match status" value="1"/>
</dbReference>
<reference evidence="6" key="1">
    <citation type="submission" date="2024-07" db="EMBL/GenBank/DDBJ databases">
        <authorList>
            <person name="Yu S.T."/>
        </authorList>
    </citation>
    <scope>NUCLEOTIDE SEQUENCE</scope>
    <source>
        <strain evidence="6">R28</strain>
    </source>
</reference>
<dbReference type="RefSeq" id="WP_369172990.1">
    <property type="nucleotide sequence ID" value="NZ_CP163439.1"/>
</dbReference>
<dbReference type="InterPro" id="IPR003542">
    <property type="entry name" value="Enbac_synth_compD-like"/>
</dbReference>
<comment type="cofactor">
    <cofactor evidence="3">
        <name>Mg(2+)</name>
        <dbReference type="ChEBI" id="CHEBI:18420"/>
    </cofactor>
</comment>
<feature type="binding site" evidence="2">
    <location>
        <position position="159"/>
    </location>
    <ligand>
        <name>CoA</name>
        <dbReference type="ChEBI" id="CHEBI:57287"/>
    </ligand>
</feature>
<dbReference type="EMBL" id="CP163439">
    <property type="protein sequence ID" value="XDQ38292.1"/>
    <property type="molecule type" value="Genomic_DNA"/>
</dbReference>
<evidence type="ECO:0000313" key="6">
    <source>
        <dbReference type="EMBL" id="XDQ38292.1"/>
    </source>
</evidence>
<dbReference type="AlphaFoldDB" id="A0AB39Q545"/>
<keyword evidence="3" id="KW-0460">Magnesium</keyword>
<dbReference type="PRINTS" id="PR01399">
    <property type="entry name" value="ENTSNTHTASED"/>
</dbReference>
<evidence type="ECO:0000256" key="2">
    <source>
        <dbReference type="PIRSR" id="PIRSR603542-1"/>
    </source>
</evidence>
<feature type="binding site" evidence="3">
    <location>
        <position position="111"/>
    </location>
    <ligand>
        <name>Mg(2+)</name>
        <dbReference type="ChEBI" id="CHEBI:18420"/>
    </ligand>
</feature>
<dbReference type="GO" id="GO:0009366">
    <property type="term" value="C:enterobactin synthetase complex"/>
    <property type="evidence" value="ECO:0007669"/>
    <property type="project" value="InterPro"/>
</dbReference>
<proteinExistence type="predicted"/>
<dbReference type="PANTHER" id="PTHR38096">
    <property type="entry name" value="ENTEROBACTIN SYNTHASE COMPONENT D"/>
    <property type="match status" value="1"/>
</dbReference>
<sequence length="232" mass="25285">MLESMLGKILPTQVASYETFEDPAEATLFPEEEALICDSVESRRREFTSGRYCARQAMARLGHSVPQPVLQGSRGAPVWPRSVRGSITHCRGYRAAAVGRISELASVGIDAEPNLPLPDGVLEAVALPEEQVTIKELLGDVPEVRWDKALFSAKESVYKTWYPLTRRPLEFEDAVIDFDPVGGTFSARLLSHVRSAQDFPREITGRWITGNGLVVTAIALSVASGSSVDSGL</sequence>
<keyword evidence="3" id="KW-0479">Metal-binding</keyword>
<dbReference type="Pfam" id="PF01648">
    <property type="entry name" value="ACPS"/>
    <property type="match status" value="1"/>
</dbReference>
<evidence type="ECO:0000256" key="1">
    <source>
        <dbReference type="ARBA" id="ARBA00022679"/>
    </source>
</evidence>
<evidence type="ECO:0000259" key="4">
    <source>
        <dbReference type="Pfam" id="PF01648"/>
    </source>
</evidence>
<feature type="domain" description="4'-phosphopantetheinyl transferase N-terminal" evidence="5">
    <location>
        <begin position="31"/>
        <end position="98"/>
    </location>
</feature>
<dbReference type="InterPro" id="IPR037143">
    <property type="entry name" value="4-PPantetheinyl_Trfase_dom_sf"/>
</dbReference>
<dbReference type="GO" id="GO:0005886">
    <property type="term" value="C:plasma membrane"/>
    <property type="evidence" value="ECO:0007669"/>
    <property type="project" value="TreeGrafter"/>
</dbReference>
<dbReference type="InterPro" id="IPR041354">
    <property type="entry name" value="4PPT_N"/>
</dbReference>